<dbReference type="InterPro" id="IPR050574">
    <property type="entry name" value="HPF/YfiA_ribosome-assoc"/>
</dbReference>
<reference evidence="4" key="1">
    <citation type="submission" date="2021-02" db="EMBL/GenBank/DDBJ databases">
        <authorList>
            <person name="Cremers G."/>
            <person name="Picone N."/>
        </authorList>
    </citation>
    <scope>NUCLEOTIDE SEQUENCE</scope>
    <source>
        <strain evidence="4">PQ17</strain>
    </source>
</reference>
<evidence type="ECO:0000256" key="3">
    <source>
        <dbReference type="ARBA" id="ARBA00041148"/>
    </source>
</evidence>
<name>A0A8J2FPJ9_9BACT</name>
<keyword evidence="1" id="KW-0810">Translation regulation</keyword>
<keyword evidence="5" id="KW-1185">Reference proteome</keyword>
<dbReference type="Gene3D" id="3.30.160.100">
    <property type="entry name" value="Ribosome hibernation promotion factor-like"/>
    <property type="match status" value="1"/>
</dbReference>
<organism evidence="4 5">
    <name type="scientific">Candidatus Methylacidithermus pantelleriae</name>
    <dbReference type="NCBI Taxonomy" id="2744239"/>
    <lineage>
        <taxon>Bacteria</taxon>
        <taxon>Pseudomonadati</taxon>
        <taxon>Verrucomicrobiota</taxon>
        <taxon>Methylacidiphilae</taxon>
        <taxon>Methylacidiphilales</taxon>
        <taxon>Methylacidiphilaceae</taxon>
        <taxon>Candidatus Methylacidithermus</taxon>
    </lineage>
</organism>
<dbReference type="AlphaFoldDB" id="A0A8J2FPJ9"/>
<sequence>MVLSSTFISHPLHRARPHDTAPLAKRTWILSFYPWALRLDKGRNIDKLSKAMQIHVSQQNVRLTSALHAYIAKKLQKLERHMPEVIGAHVAIIHDPLQTNKRAYAVKVHLAVPGRDLHAEEHGHDLYETIDLLMETLEKQALKRKTELTKRNRRVARQAKDTLKTGTTSQ</sequence>
<dbReference type="PANTHER" id="PTHR33231:SF1">
    <property type="entry name" value="30S RIBOSOMAL PROTEIN"/>
    <property type="match status" value="1"/>
</dbReference>
<comment type="subunit">
    <text evidence="2">Associates exclusively with 100S ribosomes, which are dimers of 70S ribosomes.</text>
</comment>
<proteinExistence type="predicted"/>
<protein>
    <recommendedName>
        <fullName evidence="3">Ribosome hibernation promoting factor</fullName>
    </recommendedName>
</protein>
<evidence type="ECO:0000313" key="4">
    <source>
        <dbReference type="EMBL" id="CAF0703336.1"/>
    </source>
</evidence>
<evidence type="ECO:0000313" key="5">
    <source>
        <dbReference type="Proteomes" id="UP000663859"/>
    </source>
</evidence>
<dbReference type="CDD" id="cd00552">
    <property type="entry name" value="RaiA"/>
    <property type="match status" value="1"/>
</dbReference>
<dbReference type="NCBIfam" id="TIGR00741">
    <property type="entry name" value="yfiA"/>
    <property type="match status" value="1"/>
</dbReference>
<dbReference type="EMBL" id="CAJNOB010000052">
    <property type="protein sequence ID" value="CAF0703336.1"/>
    <property type="molecule type" value="Genomic_DNA"/>
</dbReference>
<dbReference type="PANTHER" id="PTHR33231">
    <property type="entry name" value="30S RIBOSOMAL PROTEIN"/>
    <property type="match status" value="1"/>
</dbReference>
<dbReference type="InterPro" id="IPR036567">
    <property type="entry name" value="RHF-like"/>
</dbReference>
<dbReference type="SUPFAM" id="SSF69754">
    <property type="entry name" value="Ribosome binding protein Y (YfiA homologue)"/>
    <property type="match status" value="1"/>
</dbReference>
<comment type="caution">
    <text evidence="4">The sequence shown here is derived from an EMBL/GenBank/DDBJ whole genome shotgun (WGS) entry which is preliminary data.</text>
</comment>
<dbReference type="GO" id="GO:0022627">
    <property type="term" value="C:cytosolic small ribosomal subunit"/>
    <property type="evidence" value="ECO:0007669"/>
    <property type="project" value="TreeGrafter"/>
</dbReference>
<evidence type="ECO:0000256" key="2">
    <source>
        <dbReference type="ARBA" id="ARBA00038695"/>
    </source>
</evidence>
<dbReference type="GO" id="GO:0045900">
    <property type="term" value="P:negative regulation of translational elongation"/>
    <property type="evidence" value="ECO:0007669"/>
    <property type="project" value="TreeGrafter"/>
</dbReference>
<dbReference type="InterPro" id="IPR003489">
    <property type="entry name" value="RHF/RaiA"/>
</dbReference>
<accession>A0A8J2FPJ9</accession>
<dbReference type="Proteomes" id="UP000663859">
    <property type="component" value="Unassembled WGS sequence"/>
</dbReference>
<dbReference type="GO" id="GO:0043024">
    <property type="term" value="F:ribosomal small subunit binding"/>
    <property type="evidence" value="ECO:0007669"/>
    <property type="project" value="TreeGrafter"/>
</dbReference>
<dbReference type="Pfam" id="PF02482">
    <property type="entry name" value="Ribosomal_S30AE"/>
    <property type="match status" value="1"/>
</dbReference>
<evidence type="ECO:0000256" key="1">
    <source>
        <dbReference type="ARBA" id="ARBA00022845"/>
    </source>
</evidence>
<gene>
    <name evidence="4" type="ORF">MPNT_560002</name>
</gene>